<keyword evidence="1 2" id="KW-1015">Disulfide bond</keyword>
<sequence length="2427" mass="267604">MVTGCMCPEDYVYRSTGSDECIKEECCACPDEPPCDEGPNYSPIIAGVDDCGCNNYTTICECTPECKNPITNDPMAAGSSVPSDDGCGTYTCPDYDPSTNPLCNDEEVRYIRDPCPPHLCEGTKLPQYNNDQSLCCPEATCVCPNVTTPNCTNDYETLKWSSGDCPTATCECECPTLGDNCTASPGCKVKITRTTSSGCICPISWECVPQPELCPEAPNCTACYTSVPKNTVPGEYECDADCDVYQCQPVPCPDYTPPNLPCPTYQHDVNHYADNDTDECCPMKMCECNPPAELKDECPMWYDYECEDADYIRNRTNDENECCPEYECVCNQQRCPEPIDCKWLRLESHWPSPIATGTHEDVCCASFNCTCVDVPCPPKPETCPDYQKLDERDNTTNPCCPVYTCKCDPTLYPDEYSLPVNQPSADGTCNLPGQIPEPETDESGCLEKCVCYPTDEVLDHCYEYQVLVSLCKSPKTVGEISTDPDDLDHVCCPKVECSCPPCGDSYVSKEDLEADLAIGEIVVAVEPFSECCQEYKKICNTTTSPDCPIPSCEAGYKRMRNDSNTGCCQDYYCACEEDLCDPAPNCTSPKQLTSERKLGECCKTYECKCPPDNSADLVCILPEVDSFTSTPCPTKRCRCPDVCPNEPTINCTSKPGCRAVPITRDKCDCVVNASCIADPSPCDGPPDCPTCYTPQETGSTLVVGDCNSTCLSYKCEKDPCPNNPELPPLCLWNSVVPNTTDPCCPTYDVVCNPAKCPISDCQTGYHGEFNGLYWDDEGDCTPGLRCCPKEDCICDVCIYNGEQFQVGQEWSQPEVSCNVMMCTGNRTGDCFQVIERKPHCDFYAPNGTLIMLTVGTTLPDDDDPCKSKECQLEHINNECHTYTVDTLELCPPPPQCSIFHKLDTEKLEGVCCASHTCVCKPCLPDDTSGPGRDRQPYEVEVNQTLNENPNQVCCPRSQFQCAGDDVLMQVCEEWNFTCEIGKERLPIQSSLECCPQYICVCKPCPKIISDVADHACHVVFNKTLEENPLQECCPATKVECMNDTACCGSSYETYEQVEARLELGEEVFPIPDSHECCPQYEPVCKEDVHLSEICARYNVTCLTGFRPQRKDFDIGCCHVFHCVCNETLCPPKPPCELPKEYNLTGTVGQCCNVYECVCPPDDNETIVCEPPKEIFNSSSVCPKKYCRCPESLECPVNPDVTECSSKPGCRSEVVERDSCDCVINSTCVNDPTLCPPEPDCGDCFESKESGLLPGVGDCQATCTNYTCERKACDPVTLSPICDLEQISSYLVDCCPVYQKTCKPLSCPNVTCGPGYSERFEGSFYDTTNEYSCSDPINCCPIVECVCVACFDNGVVRPLGSIWPHPDDPCLLHICSSTLNDDGCYSVITQPSSCVSGDSQYPPGSILPTGNPCTTLVCEQEKTETTCITSFVPTTTNCPRAPLCSEFHIPSSTYHTGQCCPEYECICNECGENYPGPGPSRAIEWYEKVVNMTTEENKNQFCCPLVQIVCNELVLHQCPEYNRTCGFGETRIELNSTHPCCPKYECRCRECCVAPPIDPSMVSECQEIVDIPIARNPNHLCCPEKEVVCKPNNPCCSVPECGEFRIANKTVTMNANSSYCCPNYECVCSGTCHPGYQSRQQLEDQLKPGQEIVLHSADECCPVYRVVCSADADDSLDCAQFNIQCESPYRLQRNLTDFGCCGTYYCECHEELCPDFPKCDPPKQLIPKSLDSDSCCHAYECECPQDTSNVTCVGSEIVDYTATVCPNKYCRCPESLECPLNAAINCTAKPGCRATVTERDSCGCVLSATCSQDQSLCPAVPDCGTCFEKVALPAPANIGECDSSCSAYTCERIICEQAVNQSVCPFEMVITTNSEDWCCPKDEVVCLPGSCPQTTCDENYLKVVHEDSIDALHNCTGGLDCCKREECVCNVCHHNGSTYQLHSTWLNEYNLCLRHRCTEQRGDDGCYVVNNVLPHCIYNNDSYPIGATITTHNPCIRLRCIERYHSQGVCTHDFKMDYTTCPPPPVCSSFYLPTAELSPDTCCPNYTCECASCGANYLGPETLRVLEWFETARNYTFDENPNQICCPLVKIVCDDAVMNLCPTANLTCEFGYEKVEVTSTHPCCPTHSCQCKPCRNYVEPTQADLHTCETIVEKNTEENPNYQCCPESKIVCQDESCCAVPTCDDNKEPVKTGAMDPDTNYCCPVYECQCKPANILYHECAFINFTCPVGFKRTRNNSLDECCPTYSCLCETCALNDIAYPVGSSWIDDEDHCQIKECVIVGINCPFVNTTTKYQCDFVNETECVASGGQLIPTTSTDGCCETCKACAPTDHFEILTIVHPTTPGVNCTSAEKINVPICDGACTTTSEYNVNTAAYDSVCRCCQATNHDTRSVELQCTDTTTHTLIYDFVNDCACHQTECGRPPPPPH</sequence>
<evidence type="ECO:0000313" key="4">
    <source>
        <dbReference type="EMBL" id="CAB3264414.1"/>
    </source>
</evidence>
<dbReference type="EMBL" id="LR788552">
    <property type="protein sequence ID" value="CAB3264414.1"/>
    <property type="molecule type" value="mRNA"/>
</dbReference>
<reference evidence="4" key="1">
    <citation type="submission" date="2020-04" db="EMBL/GenBank/DDBJ databases">
        <authorList>
            <person name="Neveu A P."/>
        </authorList>
    </citation>
    <scope>NUCLEOTIDE SEQUENCE</scope>
    <source>
        <tissue evidence="4">Whole embryo</tissue>
    </source>
</reference>
<dbReference type="InterPro" id="IPR006207">
    <property type="entry name" value="Cys_knot_C"/>
</dbReference>
<feature type="disulfide bond" evidence="2">
    <location>
        <begin position="2358"/>
        <end position="2412"/>
    </location>
</feature>
<feature type="domain" description="CTCK" evidence="3">
    <location>
        <begin position="2326"/>
        <end position="2420"/>
    </location>
</feature>
<comment type="caution">
    <text evidence="2">Lacks conserved residue(s) required for the propagation of feature annotation.</text>
</comment>
<gene>
    <name evidence="4" type="primary">Notch1-005</name>
</gene>
<dbReference type="PROSITE" id="PS01225">
    <property type="entry name" value="CTCK_2"/>
    <property type="match status" value="1"/>
</dbReference>
<name>A0A6F9DLU8_9ASCI</name>
<evidence type="ECO:0000259" key="3">
    <source>
        <dbReference type="PROSITE" id="PS01225"/>
    </source>
</evidence>
<protein>
    <submittedName>
        <fullName evidence="4">Neurogenic locus notch homolog protein 1-like</fullName>
    </submittedName>
</protein>
<accession>A0A6F9DLU8</accession>
<dbReference type="SMART" id="SM00041">
    <property type="entry name" value="CT"/>
    <property type="match status" value="1"/>
</dbReference>
<evidence type="ECO:0000256" key="2">
    <source>
        <dbReference type="PROSITE-ProRule" id="PRU00039"/>
    </source>
</evidence>
<proteinExistence type="evidence at transcript level"/>
<feature type="disulfide bond" evidence="2">
    <location>
        <begin position="2362"/>
        <end position="2414"/>
    </location>
</feature>
<evidence type="ECO:0000256" key="1">
    <source>
        <dbReference type="ARBA" id="ARBA00023157"/>
    </source>
</evidence>
<organism evidence="4">
    <name type="scientific">Phallusia mammillata</name>
    <dbReference type="NCBI Taxonomy" id="59560"/>
    <lineage>
        <taxon>Eukaryota</taxon>
        <taxon>Metazoa</taxon>
        <taxon>Chordata</taxon>
        <taxon>Tunicata</taxon>
        <taxon>Ascidiacea</taxon>
        <taxon>Phlebobranchia</taxon>
        <taxon>Ascidiidae</taxon>
        <taxon>Phallusia</taxon>
    </lineage>
</organism>
<feature type="disulfide bond" evidence="2">
    <location>
        <begin position="2347"/>
        <end position="2396"/>
    </location>
</feature>